<evidence type="ECO:0000256" key="1">
    <source>
        <dbReference type="ARBA" id="ARBA00004477"/>
    </source>
</evidence>
<dbReference type="InterPro" id="IPR003388">
    <property type="entry name" value="Reticulon"/>
</dbReference>
<dbReference type="EMBL" id="JAMSHJ010000001">
    <property type="protein sequence ID" value="KAI5448421.1"/>
    <property type="molecule type" value="Genomic_DNA"/>
</dbReference>
<keyword evidence="5" id="KW-0472">Membrane</keyword>
<evidence type="ECO:0000313" key="8">
    <source>
        <dbReference type="Proteomes" id="UP001058974"/>
    </source>
</evidence>
<name>A0A9D5BRR7_PEA</name>
<gene>
    <name evidence="7" type="ORF">KIW84_015729</name>
</gene>
<comment type="caution">
    <text evidence="7">The sequence shown here is derived from an EMBL/GenBank/DDBJ whole genome shotgun (WGS) entry which is preliminary data.</text>
</comment>
<proteinExistence type="predicted"/>
<keyword evidence="2" id="KW-0812">Transmembrane</keyword>
<dbReference type="Gramene" id="Psat01G0572900-T1">
    <property type="protein sequence ID" value="KAI5448421.1"/>
    <property type="gene ID" value="KIW84_015729"/>
</dbReference>
<dbReference type="Proteomes" id="UP001058974">
    <property type="component" value="Chromosome 1"/>
</dbReference>
<reference evidence="7 8" key="1">
    <citation type="journal article" date="2022" name="Nat. Genet.">
        <title>Improved pea reference genome and pan-genome highlight genomic features and evolutionary characteristics.</title>
        <authorList>
            <person name="Yang T."/>
            <person name="Liu R."/>
            <person name="Luo Y."/>
            <person name="Hu S."/>
            <person name="Wang D."/>
            <person name="Wang C."/>
            <person name="Pandey M.K."/>
            <person name="Ge S."/>
            <person name="Xu Q."/>
            <person name="Li N."/>
            <person name="Li G."/>
            <person name="Huang Y."/>
            <person name="Saxena R.K."/>
            <person name="Ji Y."/>
            <person name="Li M."/>
            <person name="Yan X."/>
            <person name="He Y."/>
            <person name="Liu Y."/>
            <person name="Wang X."/>
            <person name="Xiang C."/>
            <person name="Varshney R.K."/>
            <person name="Ding H."/>
            <person name="Gao S."/>
            <person name="Zong X."/>
        </authorList>
    </citation>
    <scope>NUCLEOTIDE SEQUENCE [LARGE SCALE GENOMIC DNA]</scope>
    <source>
        <strain evidence="7 8">cv. Zhongwan 6</strain>
    </source>
</reference>
<dbReference type="GO" id="GO:0009617">
    <property type="term" value="P:response to bacterium"/>
    <property type="evidence" value="ECO:0007669"/>
    <property type="project" value="InterPro"/>
</dbReference>
<protein>
    <recommendedName>
        <fullName evidence="6">Reticulon domain-containing protein</fullName>
    </recommendedName>
</protein>
<evidence type="ECO:0000256" key="2">
    <source>
        <dbReference type="ARBA" id="ARBA00022692"/>
    </source>
</evidence>
<dbReference type="GO" id="GO:0005789">
    <property type="term" value="C:endoplasmic reticulum membrane"/>
    <property type="evidence" value="ECO:0007669"/>
    <property type="project" value="UniProtKB-SubCell"/>
</dbReference>
<evidence type="ECO:0000313" key="7">
    <source>
        <dbReference type="EMBL" id="KAI5448421.1"/>
    </source>
</evidence>
<dbReference type="PANTHER" id="PTHR10994">
    <property type="entry name" value="RETICULON"/>
    <property type="match status" value="1"/>
</dbReference>
<feature type="domain" description="Reticulon" evidence="6">
    <location>
        <begin position="240"/>
        <end position="301"/>
    </location>
</feature>
<evidence type="ECO:0000259" key="6">
    <source>
        <dbReference type="Pfam" id="PF02453"/>
    </source>
</evidence>
<dbReference type="AlphaFoldDB" id="A0A9D5BRR7"/>
<keyword evidence="8" id="KW-1185">Reference proteome</keyword>
<keyword evidence="4" id="KW-1133">Transmembrane helix</keyword>
<dbReference type="Pfam" id="PF02453">
    <property type="entry name" value="Reticulon"/>
    <property type="match status" value="2"/>
</dbReference>
<sequence>MALFELPPVFFLIKFYGTVHSFNDTHELFDEIPEPKHCFLEYFDFWLCPWCSILVLALLFSWSNAHTFIHKTPTHIPLVHLPEEPFLQFASALRIEINRGFSALRVLVFYQRRLKGSMMMVMRSGAGSARVMYVDPVRVVGHGCWLQLMVNAGKVRSSWKLSRICMVSTGIAICNFILMLGEMTTAVGSPLSSSGKWKKLAIATLLCKLMQVSAGCLQGNVKCVDEDGPAGSCSQQVRRCSSSILVLALLFSWSNAHTFIHKTPTHIPLVHLPEEPFLQFASALRIEINRGFSSLRVLVFYQRRLKGSMMMVMRSGAGSARVMYVDPVRVVGHGCWLQLMVNAGTAGVALVQVRSGQVGNCPEFAWSQLALLFASYCNSVVQVDASKLLVALVLVYIVLLAHAHSRFIIDNTCGFRSWHISNTSWMDLNVGYDFGLCRLGIAAGWYSRANAA</sequence>
<evidence type="ECO:0000256" key="5">
    <source>
        <dbReference type="ARBA" id="ARBA00023136"/>
    </source>
</evidence>
<feature type="domain" description="Reticulon" evidence="6">
    <location>
        <begin position="49"/>
        <end position="110"/>
    </location>
</feature>
<keyword evidence="3" id="KW-0256">Endoplasmic reticulum</keyword>
<dbReference type="InterPro" id="IPR045064">
    <property type="entry name" value="Reticulon-like"/>
</dbReference>
<comment type="subcellular location">
    <subcellularLocation>
        <location evidence="1">Endoplasmic reticulum membrane</location>
        <topology evidence="1">Multi-pass membrane protein</topology>
    </subcellularLocation>
</comment>
<organism evidence="7 8">
    <name type="scientific">Pisum sativum</name>
    <name type="common">Garden pea</name>
    <name type="synonym">Lathyrus oleraceus</name>
    <dbReference type="NCBI Taxonomy" id="3888"/>
    <lineage>
        <taxon>Eukaryota</taxon>
        <taxon>Viridiplantae</taxon>
        <taxon>Streptophyta</taxon>
        <taxon>Embryophyta</taxon>
        <taxon>Tracheophyta</taxon>
        <taxon>Spermatophyta</taxon>
        <taxon>Magnoliopsida</taxon>
        <taxon>eudicotyledons</taxon>
        <taxon>Gunneridae</taxon>
        <taxon>Pentapetalae</taxon>
        <taxon>rosids</taxon>
        <taxon>fabids</taxon>
        <taxon>Fabales</taxon>
        <taxon>Fabaceae</taxon>
        <taxon>Papilionoideae</taxon>
        <taxon>50 kb inversion clade</taxon>
        <taxon>NPAAA clade</taxon>
        <taxon>Hologalegina</taxon>
        <taxon>IRL clade</taxon>
        <taxon>Fabeae</taxon>
        <taxon>Lathyrus</taxon>
    </lineage>
</organism>
<accession>A0A9D5BRR7</accession>
<dbReference type="PANTHER" id="PTHR10994:SF193">
    <property type="entry name" value="RETICULON-LIKE PROTEIN"/>
    <property type="match status" value="1"/>
</dbReference>
<evidence type="ECO:0000256" key="4">
    <source>
        <dbReference type="ARBA" id="ARBA00022989"/>
    </source>
</evidence>
<evidence type="ECO:0000256" key="3">
    <source>
        <dbReference type="ARBA" id="ARBA00022824"/>
    </source>
</evidence>